<accession>A0ABM4UXZ0</accession>
<dbReference type="RefSeq" id="XP_071912152.1">
    <property type="nucleotide sequence ID" value="XM_072056051.1"/>
</dbReference>
<gene>
    <name evidence="3" type="primary">LOC140009749</name>
</gene>
<dbReference type="GeneID" id="140009749"/>
<evidence type="ECO:0000313" key="3">
    <source>
        <dbReference type="RefSeq" id="XP_071912152.1"/>
    </source>
</evidence>
<sequence length="256" mass="28276">MAPPRNVKEVQRLTGRMAALNRFLSRSAVRGLPFFRVLKAPKNFQWTGECEKAFTDLKAYLAELPTLTAPKQGETLFLYLSVYNETVSAILVREDRGLRGQYITLAALCKAHSIIVMTGQPLRQILTKPEVSGRMTKWAVELAEHDIGYQPRTAIKAQALADFLAEGASMSTTEPSSPPVEAEPEEPWVLFVDGVSSKEGSGAGLLLISLTGEELTYALRFDFRASNNEAEYEALLTELRIAHQMGITAIKVRSDS</sequence>
<evidence type="ECO:0000259" key="1">
    <source>
        <dbReference type="PROSITE" id="PS50879"/>
    </source>
</evidence>
<keyword evidence="2" id="KW-1185">Reference proteome</keyword>
<dbReference type="PROSITE" id="PS50879">
    <property type="entry name" value="RNASE_H_1"/>
    <property type="match status" value="1"/>
</dbReference>
<dbReference type="InterPro" id="IPR012337">
    <property type="entry name" value="RNaseH-like_sf"/>
</dbReference>
<dbReference type="InterPro" id="IPR002156">
    <property type="entry name" value="RNaseH_domain"/>
</dbReference>
<dbReference type="InterPro" id="IPR043128">
    <property type="entry name" value="Rev_trsase/Diguanyl_cyclase"/>
</dbReference>
<evidence type="ECO:0000313" key="2">
    <source>
        <dbReference type="Proteomes" id="UP001652660"/>
    </source>
</evidence>
<dbReference type="PANTHER" id="PTHR48475">
    <property type="entry name" value="RIBONUCLEASE H"/>
    <property type="match status" value="1"/>
</dbReference>
<proteinExistence type="predicted"/>
<dbReference type="Proteomes" id="UP001652660">
    <property type="component" value="Chromosome 6e"/>
</dbReference>
<organism evidence="2 3">
    <name type="scientific">Coffea arabica</name>
    <name type="common">Arabian coffee</name>
    <dbReference type="NCBI Taxonomy" id="13443"/>
    <lineage>
        <taxon>Eukaryota</taxon>
        <taxon>Viridiplantae</taxon>
        <taxon>Streptophyta</taxon>
        <taxon>Embryophyta</taxon>
        <taxon>Tracheophyta</taxon>
        <taxon>Spermatophyta</taxon>
        <taxon>Magnoliopsida</taxon>
        <taxon>eudicotyledons</taxon>
        <taxon>Gunneridae</taxon>
        <taxon>Pentapetalae</taxon>
        <taxon>asterids</taxon>
        <taxon>lamiids</taxon>
        <taxon>Gentianales</taxon>
        <taxon>Rubiaceae</taxon>
        <taxon>Ixoroideae</taxon>
        <taxon>Gardenieae complex</taxon>
        <taxon>Bertiereae - Coffeeae clade</taxon>
        <taxon>Coffeeae</taxon>
        <taxon>Coffea</taxon>
    </lineage>
</organism>
<name>A0ABM4UXZ0_COFAR</name>
<dbReference type="SUPFAM" id="SSF53098">
    <property type="entry name" value="Ribonuclease H-like"/>
    <property type="match status" value="1"/>
</dbReference>
<dbReference type="PANTHER" id="PTHR48475:SF2">
    <property type="entry name" value="RIBONUCLEASE H"/>
    <property type="match status" value="1"/>
</dbReference>
<dbReference type="InterPro" id="IPR043502">
    <property type="entry name" value="DNA/RNA_pol_sf"/>
</dbReference>
<dbReference type="Gene3D" id="3.30.70.270">
    <property type="match status" value="1"/>
</dbReference>
<dbReference type="Gene3D" id="3.30.420.10">
    <property type="entry name" value="Ribonuclease H-like superfamily/Ribonuclease H"/>
    <property type="match status" value="1"/>
</dbReference>
<protein>
    <recommendedName>
        <fullName evidence="1">RNase H type-1 domain-containing protein</fullName>
    </recommendedName>
</protein>
<dbReference type="SUPFAM" id="SSF56672">
    <property type="entry name" value="DNA/RNA polymerases"/>
    <property type="match status" value="1"/>
</dbReference>
<reference evidence="3" key="1">
    <citation type="submission" date="2025-08" db="UniProtKB">
        <authorList>
            <consortium name="RefSeq"/>
        </authorList>
    </citation>
    <scope>IDENTIFICATION</scope>
    <source>
        <tissue evidence="3">Leaves</tissue>
    </source>
</reference>
<dbReference type="InterPro" id="IPR036397">
    <property type="entry name" value="RNaseH_sf"/>
</dbReference>
<feature type="domain" description="RNase H type-1" evidence="1">
    <location>
        <begin position="184"/>
        <end position="256"/>
    </location>
</feature>